<dbReference type="GO" id="GO:0008932">
    <property type="term" value="F:lytic endotransglycosylase activity"/>
    <property type="evidence" value="ECO:0007669"/>
    <property type="project" value="UniProtKB-UniRule"/>
</dbReference>
<gene>
    <name evidence="7 8" type="primary">mltG</name>
    <name evidence="8" type="ORF">DNH61_19695</name>
</gene>
<keyword evidence="5 7" id="KW-0456">Lyase</keyword>
<evidence type="ECO:0000256" key="7">
    <source>
        <dbReference type="HAMAP-Rule" id="MF_02065"/>
    </source>
</evidence>
<dbReference type="PANTHER" id="PTHR30518:SF2">
    <property type="entry name" value="ENDOLYTIC MUREIN TRANSGLYCOSYLASE"/>
    <property type="match status" value="1"/>
</dbReference>
<feature type="site" description="Important for catalytic activity" evidence="7">
    <location>
        <position position="226"/>
    </location>
</feature>
<dbReference type="HAMAP" id="MF_02065">
    <property type="entry name" value="MltG"/>
    <property type="match status" value="1"/>
</dbReference>
<comment type="catalytic activity">
    <reaction evidence="7">
        <text>a peptidoglycan chain = a peptidoglycan chain with N-acetyl-1,6-anhydromuramyl-[peptide] at the reducing end + a peptidoglycan chain with N-acetylglucosamine at the non-reducing end.</text>
        <dbReference type="EC" id="4.2.2.29"/>
    </reaction>
</comment>
<dbReference type="OrthoDB" id="9814591at2"/>
<evidence type="ECO:0000256" key="4">
    <source>
        <dbReference type="ARBA" id="ARBA00023136"/>
    </source>
</evidence>
<dbReference type="InterPro" id="IPR003770">
    <property type="entry name" value="MLTG-like"/>
</dbReference>
<comment type="caution">
    <text evidence="8">The sequence shown here is derived from an EMBL/GenBank/DDBJ whole genome shotgun (WGS) entry which is preliminary data.</text>
</comment>
<dbReference type="GO" id="GO:0005886">
    <property type="term" value="C:plasma membrane"/>
    <property type="evidence" value="ECO:0007669"/>
    <property type="project" value="UniProtKB-UniRule"/>
</dbReference>
<evidence type="ECO:0000313" key="9">
    <source>
        <dbReference type="Proteomes" id="UP000249522"/>
    </source>
</evidence>
<comment type="similarity">
    <text evidence="7">Belongs to the transglycosylase MltG family.</text>
</comment>
<evidence type="ECO:0000256" key="1">
    <source>
        <dbReference type="ARBA" id="ARBA00022475"/>
    </source>
</evidence>
<keyword evidence="9" id="KW-1185">Reference proteome</keyword>
<dbReference type="Proteomes" id="UP000249522">
    <property type="component" value="Unassembled WGS sequence"/>
</dbReference>
<dbReference type="GO" id="GO:0009252">
    <property type="term" value="P:peptidoglycan biosynthetic process"/>
    <property type="evidence" value="ECO:0007669"/>
    <property type="project" value="UniProtKB-UniRule"/>
</dbReference>
<dbReference type="AlphaFoldDB" id="A0A2W1L5P6"/>
<organism evidence="8 9">
    <name type="scientific">Paenibacillus sambharensis</name>
    <dbReference type="NCBI Taxonomy" id="1803190"/>
    <lineage>
        <taxon>Bacteria</taxon>
        <taxon>Bacillati</taxon>
        <taxon>Bacillota</taxon>
        <taxon>Bacilli</taxon>
        <taxon>Bacillales</taxon>
        <taxon>Paenibacillaceae</taxon>
        <taxon>Paenibacillus</taxon>
    </lineage>
</organism>
<dbReference type="CDD" id="cd08010">
    <property type="entry name" value="MltG_like"/>
    <property type="match status" value="1"/>
</dbReference>
<evidence type="ECO:0000256" key="5">
    <source>
        <dbReference type="ARBA" id="ARBA00023239"/>
    </source>
</evidence>
<comment type="function">
    <text evidence="7">Functions as a peptidoglycan terminase that cleaves nascent peptidoglycan strands endolytically to terminate their elongation.</text>
</comment>
<dbReference type="Pfam" id="PF02618">
    <property type="entry name" value="YceG"/>
    <property type="match status" value="1"/>
</dbReference>
<dbReference type="GO" id="GO:0071555">
    <property type="term" value="P:cell wall organization"/>
    <property type="evidence" value="ECO:0007669"/>
    <property type="project" value="UniProtKB-KW"/>
</dbReference>
<keyword evidence="6 7" id="KW-0961">Cell wall biogenesis/degradation</keyword>
<evidence type="ECO:0000256" key="3">
    <source>
        <dbReference type="ARBA" id="ARBA00022989"/>
    </source>
</evidence>
<accession>A0A2W1L5P6</accession>
<evidence type="ECO:0000256" key="6">
    <source>
        <dbReference type="ARBA" id="ARBA00023316"/>
    </source>
</evidence>
<evidence type="ECO:0000256" key="2">
    <source>
        <dbReference type="ARBA" id="ARBA00022692"/>
    </source>
</evidence>
<evidence type="ECO:0000313" key="8">
    <source>
        <dbReference type="EMBL" id="PZD94239.1"/>
    </source>
</evidence>
<proteinExistence type="inferred from homology"/>
<dbReference type="EC" id="4.2.2.29" evidence="7"/>
<name>A0A2W1L5P6_9BACL</name>
<dbReference type="NCBIfam" id="TIGR00247">
    <property type="entry name" value="endolytic transglycosylase MltG"/>
    <property type="match status" value="1"/>
</dbReference>
<keyword evidence="3 7" id="KW-1133">Transmembrane helix</keyword>
<keyword evidence="1 7" id="KW-1003">Cell membrane</keyword>
<reference evidence="8 9" key="1">
    <citation type="submission" date="2018-06" db="EMBL/GenBank/DDBJ databases">
        <title>Paenibacillus imtechensis sp. nov.</title>
        <authorList>
            <person name="Pinnaka A.K."/>
            <person name="Singh H."/>
            <person name="Kaur M."/>
        </authorList>
    </citation>
    <scope>NUCLEOTIDE SEQUENCE [LARGE SCALE GENOMIC DNA]</scope>
    <source>
        <strain evidence="8 9">SMB1</strain>
    </source>
</reference>
<keyword evidence="4 7" id="KW-0472">Membrane</keyword>
<dbReference type="Gene3D" id="3.30.1490.480">
    <property type="entry name" value="Endolytic murein transglycosylase"/>
    <property type="match status" value="2"/>
</dbReference>
<dbReference type="PANTHER" id="PTHR30518">
    <property type="entry name" value="ENDOLYTIC MUREIN TRANSGLYCOSYLASE"/>
    <property type="match status" value="1"/>
</dbReference>
<protein>
    <recommendedName>
        <fullName evidence="7">Endolytic murein transglycosylase</fullName>
        <ecNumber evidence="7">4.2.2.29</ecNumber>
    </recommendedName>
    <alternativeName>
        <fullName evidence="7">Peptidoglycan lytic transglycosylase</fullName>
    </alternativeName>
    <alternativeName>
        <fullName evidence="7">Peptidoglycan polymerization terminase</fullName>
    </alternativeName>
</protein>
<dbReference type="Gene3D" id="3.30.160.60">
    <property type="entry name" value="Classic Zinc Finger"/>
    <property type="match status" value="1"/>
</dbReference>
<keyword evidence="2 7" id="KW-0812">Transmembrane</keyword>
<sequence>MLTLLGLMLAGAGSIALFVWNGLRPAPEGEPVQFEIPSGSSPFKVAEILEEQGIIRNAFIFKYYLRYEGEGSRFQAGTYAMAPGTSLQSVIRQLNNGDTVKPDTFRFTIPEGYTVLQIADKLSSEGLVDRDEFLRLAEQPELFDQSGAVKHVPADNGKLRHKLEGYLFPDTYEMVKESGEQDILQRMLHELDRKLDNLPADWQDQLDKLGISFHDMMTIASLIEREVVVDEERKLVAGVIYNRIEDHMRLQIDATVQYMLDKPKERLYEKDLKVESPYNTYQIDGIPPGPIASPSLESIEAALYPEDTPYYYYVTKKDGTYAHLFAESYNEHLRNIRLSNQTAKEGAADNG</sequence>
<dbReference type="EMBL" id="QKRB01000054">
    <property type="protein sequence ID" value="PZD94239.1"/>
    <property type="molecule type" value="Genomic_DNA"/>
</dbReference>